<dbReference type="InterPro" id="IPR006366">
    <property type="entry name" value="CobA/CysG_C"/>
</dbReference>
<proteinExistence type="inferred from homology"/>
<feature type="modified residue" description="S-(dipyrrolylmethanemethyl)cysteine" evidence="10">
    <location>
        <position position="237"/>
    </location>
</feature>
<name>A0A371JK86_9FIRM</name>
<evidence type="ECO:0000256" key="1">
    <source>
        <dbReference type="ARBA" id="ARBA00002869"/>
    </source>
</evidence>
<dbReference type="AlphaFoldDB" id="A0A371JK86"/>
<evidence type="ECO:0000256" key="9">
    <source>
        <dbReference type="ARBA" id="ARBA00048169"/>
    </source>
</evidence>
<dbReference type="Gene3D" id="3.40.1010.10">
    <property type="entry name" value="Cobalt-precorrin-4 Transmethylase, Domain 1"/>
    <property type="match status" value="1"/>
</dbReference>
<dbReference type="Pfam" id="PF02602">
    <property type="entry name" value="HEM4"/>
    <property type="match status" value="1"/>
</dbReference>
<keyword evidence="17" id="KW-1185">Reference proteome</keyword>
<keyword evidence="6 10" id="KW-0808">Transferase</keyword>
<comment type="similarity">
    <text evidence="3 10">Belongs to the HMBS family.</text>
</comment>
<dbReference type="InterPro" id="IPR022417">
    <property type="entry name" value="Porphobilin_deaminase_N"/>
</dbReference>
<dbReference type="GO" id="GO:0005737">
    <property type="term" value="C:cytoplasm"/>
    <property type="evidence" value="ECO:0007669"/>
    <property type="project" value="UniProtKB-UniRule"/>
</dbReference>
<dbReference type="GO" id="GO:0004851">
    <property type="term" value="F:uroporphyrin-III C-methyltransferase activity"/>
    <property type="evidence" value="ECO:0007669"/>
    <property type="project" value="UniProtKB-ARBA"/>
</dbReference>
<dbReference type="HAMAP" id="MF_00260">
    <property type="entry name" value="Porphobil_deam"/>
    <property type="match status" value="1"/>
</dbReference>
<dbReference type="CDD" id="cd06578">
    <property type="entry name" value="HemD"/>
    <property type="match status" value="1"/>
</dbReference>
<evidence type="ECO:0000256" key="8">
    <source>
        <dbReference type="ARBA" id="ARBA00023244"/>
    </source>
</evidence>
<evidence type="ECO:0000259" key="13">
    <source>
        <dbReference type="Pfam" id="PF01379"/>
    </source>
</evidence>
<dbReference type="OrthoDB" id="9815856at2"/>
<accession>A0A371JK86</accession>
<dbReference type="GO" id="GO:0004852">
    <property type="term" value="F:uroporphyrinogen-III synthase activity"/>
    <property type="evidence" value="ECO:0007669"/>
    <property type="project" value="InterPro"/>
</dbReference>
<dbReference type="Pfam" id="PF03900">
    <property type="entry name" value="Porphobil_deamC"/>
    <property type="match status" value="1"/>
</dbReference>
<dbReference type="InterPro" id="IPR003754">
    <property type="entry name" value="4pyrrol_synth_uPrphyn_synth"/>
</dbReference>
<feature type="domain" description="Tetrapyrrole methylase" evidence="12">
    <location>
        <begin position="290"/>
        <end position="501"/>
    </location>
</feature>
<dbReference type="PRINTS" id="PR00151">
    <property type="entry name" value="PORPHBDMNASE"/>
</dbReference>
<dbReference type="FunFam" id="3.40.1010.10:FF:000001">
    <property type="entry name" value="Siroheme synthase"/>
    <property type="match status" value="1"/>
</dbReference>
<dbReference type="InterPro" id="IPR003043">
    <property type="entry name" value="Uropor_MeTrfase_CS"/>
</dbReference>
<dbReference type="InterPro" id="IPR036108">
    <property type="entry name" value="4pyrrol_syn_uPrphyn_synt_sf"/>
</dbReference>
<dbReference type="Gene3D" id="3.40.50.10090">
    <property type="match status" value="2"/>
</dbReference>
<dbReference type="Proteomes" id="UP000216411">
    <property type="component" value="Unassembled WGS sequence"/>
</dbReference>
<dbReference type="InterPro" id="IPR014777">
    <property type="entry name" value="4pyrrole_Mease_sub1"/>
</dbReference>
<dbReference type="InterPro" id="IPR014776">
    <property type="entry name" value="4pyrrole_Mease_sub2"/>
</dbReference>
<dbReference type="Pfam" id="PF00590">
    <property type="entry name" value="TP_methylase"/>
    <property type="match status" value="1"/>
</dbReference>
<evidence type="ECO:0000256" key="10">
    <source>
        <dbReference type="HAMAP-Rule" id="MF_00260"/>
    </source>
</evidence>
<dbReference type="FunFam" id="3.40.190.10:FF:000005">
    <property type="entry name" value="Porphobilinogen deaminase"/>
    <property type="match status" value="1"/>
</dbReference>
<comment type="similarity">
    <text evidence="11">Belongs to the precorrin methyltransferase family.</text>
</comment>
<evidence type="ECO:0000259" key="14">
    <source>
        <dbReference type="Pfam" id="PF02602"/>
    </source>
</evidence>
<evidence type="ECO:0000256" key="3">
    <source>
        <dbReference type="ARBA" id="ARBA00005638"/>
    </source>
</evidence>
<dbReference type="EMBL" id="NOKA02000001">
    <property type="protein sequence ID" value="RDY33144.1"/>
    <property type="molecule type" value="Genomic_DNA"/>
</dbReference>
<dbReference type="InterPro" id="IPR050161">
    <property type="entry name" value="Siro_Cobalamin_biosynth"/>
</dbReference>
<reference evidence="16 17" key="1">
    <citation type="journal article" date="2017" name="Genome Announc.">
        <title>Draft Genome Sequence of a Sporulating and Motile Strain of Lachnotalea glycerini Isolated from Water in Quebec City, Canada.</title>
        <authorList>
            <person name="Maheux A.F."/>
            <person name="Boudreau D.K."/>
            <person name="Berube E."/>
            <person name="Boissinot M."/>
            <person name="Raymond F."/>
            <person name="Brodeur S."/>
            <person name="Corbeil J."/>
            <person name="Isabel S."/>
            <person name="Omar R.F."/>
            <person name="Bergeron M.G."/>
        </authorList>
    </citation>
    <scope>NUCLEOTIDE SEQUENCE [LARGE SCALE GENOMIC DNA]</scope>
    <source>
        <strain evidence="16 17">CCRI-19302</strain>
    </source>
</reference>
<keyword evidence="7" id="KW-0949">S-adenosyl-L-methionine</keyword>
<dbReference type="Gene3D" id="3.30.950.10">
    <property type="entry name" value="Methyltransferase, Cobalt-precorrin-4 Transmethylase, Domain 2"/>
    <property type="match status" value="1"/>
</dbReference>
<evidence type="ECO:0000256" key="4">
    <source>
        <dbReference type="ARBA" id="ARBA00011245"/>
    </source>
</evidence>
<dbReference type="Gene3D" id="3.40.190.10">
    <property type="entry name" value="Periplasmic binding protein-like II"/>
    <property type="match status" value="2"/>
</dbReference>
<organism evidence="16 17">
    <name type="scientific">Lachnotalea glycerini</name>
    <dbReference type="NCBI Taxonomy" id="1763509"/>
    <lineage>
        <taxon>Bacteria</taxon>
        <taxon>Bacillati</taxon>
        <taxon>Bacillota</taxon>
        <taxon>Clostridia</taxon>
        <taxon>Lachnospirales</taxon>
        <taxon>Lachnospiraceae</taxon>
        <taxon>Lachnotalea</taxon>
    </lineage>
</organism>
<dbReference type="PANTHER" id="PTHR45790:SF3">
    <property type="entry name" value="S-ADENOSYL-L-METHIONINE-DEPENDENT UROPORPHYRINOGEN III METHYLTRANSFERASE, CHLOROPLASTIC"/>
    <property type="match status" value="1"/>
</dbReference>
<dbReference type="InterPro" id="IPR022418">
    <property type="entry name" value="Porphobilinogen_deaminase_C"/>
</dbReference>
<evidence type="ECO:0000256" key="11">
    <source>
        <dbReference type="RuleBase" id="RU003960"/>
    </source>
</evidence>
<dbReference type="GO" id="GO:0004418">
    <property type="term" value="F:hydroxymethylbilane synthase activity"/>
    <property type="evidence" value="ECO:0007669"/>
    <property type="project" value="UniProtKB-UniRule"/>
</dbReference>
<dbReference type="FunFam" id="3.30.950.10:FF:000001">
    <property type="entry name" value="Siroheme synthase"/>
    <property type="match status" value="1"/>
</dbReference>
<dbReference type="SUPFAM" id="SSF69618">
    <property type="entry name" value="HemD-like"/>
    <property type="match status" value="1"/>
</dbReference>
<sequence length="792" mass="88359">MVRKLRVGSRESKLAVVQSQIIIDCIKKHHPDLEIEFITMKTTGDKILDKALDKIGGKGLFVKELDKALIENKIDIAIHSLKDMPMEINKELPIIAYSKREDPRDVLILPKDNLELNPDRPIGCSSLRRTLQIKKLYPDMQIKPIRGNVLTRLDKLDQGEFSALILAAAGIKRLKLEERITKEFTIQESLPAAGQGILAIQGRKGEDYSFLSCVNDNESEIAALCERAFVRELNGGCSSPIAAFATIENERIVLNCMYEDGKKMTFYDEPRNAEELGRFAANYKTPSKGKVWLVGAGPSDPELLTVKGKRLIENAEVVVYDRLVGDGILSLISKKAKKIYVGKESGNHAVRQDRINEILLEEACKGQKVVRLKGGDPFVFGRGGEELELLVKHNIPFEIVPGITSSIAVAAYNGIPVTYRDFCSSLHIITGHKKKDEPLDIDFEALVRTKGTLVFLMSVASLKDICEGLLQAGMKPTMPAAILENGTKAHQRKVISTVSELSLAAEKAEIKSPSIIVVGEVCSLSDKFSWYDKNVLSGCKVAVTRPKELSSKLSELLREKGAEVLELPCIVTERIPNNETLYSCMKEIENFQWIVLTSPTGARIFFEELSSYRVDIRKLNQLKFAVIGKGTSQVLEDKGIYPELMPKVYQGKELGGILSQSIKEGDKILIPRARQGAKELIEELSKTKCIIYDIPTYDTLYQESMSELEIEFENAEIDYAIFTSASTVKGFAQAHKNLNLKKVKAICIGQKTKQTADEYQMQTYVSKEATLESLVECLEQQFQNKEQSMLNT</sequence>
<protein>
    <recommendedName>
        <fullName evidence="10">Porphobilinogen deaminase</fullName>
        <shortName evidence="10">PBG</shortName>
        <ecNumber evidence="10">2.5.1.61</ecNumber>
    </recommendedName>
    <alternativeName>
        <fullName evidence="10">Hydroxymethylbilane synthase</fullName>
        <shortName evidence="10">HMBS</shortName>
    </alternativeName>
    <alternativeName>
        <fullName evidence="10">Pre-uroporphyrinogen synthase</fullName>
    </alternativeName>
</protein>
<dbReference type="Gene3D" id="3.30.160.40">
    <property type="entry name" value="Porphobilinogen deaminase, C-terminal domain"/>
    <property type="match status" value="1"/>
</dbReference>
<comment type="miscellaneous">
    <text evidence="10">The porphobilinogen subunits are added to the dipyrromethane group.</text>
</comment>
<evidence type="ECO:0000256" key="5">
    <source>
        <dbReference type="ARBA" id="ARBA00022603"/>
    </source>
</evidence>
<evidence type="ECO:0000256" key="6">
    <source>
        <dbReference type="ARBA" id="ARBA00022679"/>
    </source>
</evidence>
<dbReference type="PROSITE" id="PS00533">
    <property type="entry name" value="PORPHOBILINOGEN_DEAM"/>
    <property type="match status" value="1"/>
</dbReference>
<dbReference type="NCBIfam" id="TIGR01469">
    <property type="entry name" value="cobA_cysG_Cterm"/>
    <property type="match status" value="1"/>
</dbReference>
<comment type="catalytic activity">
    <reaction evidence="9 10">
        <text>4 porphobilinogen + H2O = hydroxymethylbilane + 4 NH4(+)</text>
        <dbReference type="Rhea" id="RHEA:13185"/>
        <dbReference type="ChEBI" id="CHEBI:15377"/>
        <dbReference type="ChEBI" id="CHEBI:28938"/>
        <dbReference type="ChEBI" id="CHEBI:57845"/>
        <dbReference type="ChEBI" id="CHEBI:58126"/>
        <dbReference type="EC" id="2.5.1.61"/>
    </reaction>
</comment>
<dbReference type="NCBIfam" id="NF004790">
    <property type="entry name" value="PRK06136.1"/>
    <property type="match status" value="1"/>
</dbReference>
<dbReference type="GO" id="GO:0019354">
    <property type="term" value="P:siroheme biosynthetic process"/>
    <property type="evidence" value="ECO:0007669"/>
    <property type="project" value="InterPro"/>
</dbReference>
<dbReference type="SUPFAM" id="SSF53790">
    <property type="entry name" value="Tetrapyrrole methylase"/>
    <property type="match status" value="1"/>
</dbReference>
<feature type="domain" description="Porphobilinogen deaminase C-terminal" evidence="15">
    <location>
        <begin position="222"/>
        <end position="278"/>
    </location>
</feature>
<evidence type="ECO:0000256" key="2">
    <source>
        <dbReference type="ARBA" id="ARBA00004735"/>
    </source>
</evidence>
<dbReference type="InterPro" id="IPR022419">
    <property type="entry name" value="Porphobilin_deaminase_cofac_BS"/>
</dbReference>
<gene>
    <name evidence="10" type="primary">hemC</name>
    <name evidence="16" type="ORF">CG710_001055</name>
</gene>
<dbReference type="EC" id="2.5.1.61" evidence="10"/>
<dbReference type="NCBIfam" id="TIGR00212">
    <property type="entry name" value="hemC"/>
    <property type="match status" value="1"/>
</dbReference>
<dbReference type="PANTHER" id="PTHR45790">
    <property type="entry name" value="SIROHEME SYNTHASE-RELATED"/>
    <property type="match status" value="1"/>
</dbReference>
<dbReference type="CDD" id="cd00494">
    <property type="entry name" value="PBP2_HMBS"/>
    <property type="match status" value="1"/>
</dbReference>
<dbReference type="InterPro" id="IPR000860">
    <property type="entry name" value="HemC"/>
</dbReference>
<comment type="pathway">
    <text evidence="2">Porphyrin-containing compound metabolism; protoporphyrin-IX biosynthesis; coproporphyrinogen-III from 5-aminolevulinate: step 2/4.</text>
</comment>
<dbReference type="InterPro" id="IPR000878">
    <property type="entry name" value="4pyrrol_Mease"/>
</dbReference>
<dbReference type="PROSITE" id="PS00840">
    <property type="entry name" value="SUMT_2"/>
    <property type="match status" value="1"/>
</dbReference>
<comment type="cofactor">
    <cofactor evidence="10">
        <name>dipyrromethane</name>
        <dbReference type="ChEBI" id="CHEBI:60342"/>
    </cofactor>
    <text evidence="10">Binds 1 dipyrromethane group covalently.</text>
</comment>
<dbReference type="Pfam" id="PF01379">
    <property type="entry name" value="Porphobil_deam"/>
    <property type="match status" value="1"/>
</dbReference>
<dbReference type="FunFam" id="3.40.190.10:FF:000004">
    <property type="entry name" value="Porphobilinogen deaminase"/>
    <property type="match status" value="1"/>
</dbReference>
<dbReference type="RefSeq" id="WP_115804115.1">
    <property type="nucleotide sequence ID" value="NZ_NOKA02000001.1"/>
</dbReference>
<comment type="caution">
    <text evidence="16">The sequence shown here is derived from an EMBL/GenBank/DDBJ whole genome shotgun (WGS) entry which is preliminary data.</text>
</comment>
<dbReference type="GO" id="GO:0032259">
    <property type="term" value="P:methylation"/>
    <property type="evidence" value="ECO:0007669"/>
    <property type="project" value="UniProtKB-KW"/>
</dbReference>
<dbReference type="SUPFAM" id="SSF54782">
    <property type="entry name" value="Porphobilinogen deaminase (hydroxymethylbilane synthase), C-terminal domain"/>
    <property type="match status" value="1"/>
</dbReference>
<evidence type="ECO:0000259" key="15">
    <source>
        <dbReference type="Pfam" id="PF03900"/>
    </source>
</evidence>
<comment type="function">
    <text evidence="1 10">Tetrapolymerization of the monopyrrole PBG into the hydroxymethylbilane pre-uroporphyrinogen in several discrete steps.</text>
</comment>
<evidence type="ECO:0000313" key="16">
    <source>
        <dbReference type="EMBL" id="RDY33144.1"/>
    </source>
</evidence>
<dbReference type="SUPFAM" id="SSF53850">
    <property type="entry name" value="Periplasmic binding protein-like II"/>
    <property type="match status" value="1"/>
</dbReference>
<evidence type="ECO:0000313" key="17">
    <source>
        <dbReference type="Proteomes" id="UP000216411"/>
    </source>
</evidence>
<dbReference type="InterPro" id="IPR035996">
    <property type="entry name" value="4pyrrol_Methylase_sf"/>
</dbReference>
<keyword evidence="8 10" id="KW-0627">Porphyrin biosynthesis</keyword>
<feature type="domain" description="Porphobilinogen deaminase N-terminal" evidence="13">
    <location>
        <begin position="5"/>
        <end position="206"/>
    </location>
</feature>
<dbReference type="CDD" id="cd11642">
    <property type="entry name" value="SUMT"/>
    <property type="match status" value="1"/>
</dbReference>
<keyword evidence="5 11" id="KW-0489">Methyltransferase</keyword>
<evidence type="ECO:0000259" key="12">
    <source>
        <dbReference type="Pfam" id="PF00590"/>
    </source>
</evidence>
<dbReference type="GO" id="GO:0006782">
    <property type="term" value="P:protoporphyrinogen IX biosynthetic process"/>
    <property type="evidence" value="ECO:0007669"/>
    <property type="project" value="UniProtKB-UniRule"/>
</dbReference>
<dbReference type="InterPro" id="IPR036803">
    <property type="entry name" value="Porphobilinogen_deaminase_C_sf"/>
</dbReference>
<feature type="domain" description="Tetrapyrrole biosynthesis uroporphyrinogen III synthase" evidence="14">
    <location>
        <begin position="552"/>
        <end position="776"/>
    </location>
</feature>
<evidence type="ECO:0000256" key="7">
    <source>
        <dbReference type="ARBA" id="ARBA00022691"/>
    </source>
</evidence>
<comment type="subunit">
    <text evidence="4 10">Monomer.</text>
</comment>